<evidence type="ECO:0000256" key="6">
    <source>
        <dbReference type="RuleBase" id="RU363042"/>
    </source>
</evidence>
<gene>
    <name evidence="6" type="primary">mprF</name>
    <name evidence="7" type="ORF">GM661_09235</name>
</gene>
<dbReference type="RefSeq" id="WP_125990203.1">
    <property type="nucleotide sequence ID" value="NZ_CP046640.1"/>
</dbReference>
<dbReference type="EC" id="2.3.2.3" evidence="6"/>
<organism evidence="7 8">
    <name type="scientific">Iocasia fonsfrigidae</name>
    <dbReference type="NCBI Taxonomy" id="2682810"/>
    <lineage>
        <taxon>Bacteria</taxon>
        <taxon>Bacillati</taxon>
        <taxon>Bacillota</taxon>
        <taxon>Clostridia</taxon>
        <taxon>Halanaerobiales</taxon>
        <taxon>Halanaerobiaceae</taxon>
        <taxon>Iocasia</taxon>
    </lineage>
</organism>
<dbReference type="InterPro" id="IPR022791">
    <property type="entry name" value="L-PG_synthase/AglD"/>
</dbReference>
<keyword evidence="6" id="KW-0808">Transferase</keyword>
<feature type="transmembrane region" description="Helical" evidence="6">
    <location>
        <begin position="165"/>
        <end position="195"/>
    </location>
</feature>
<keyword evidence="2" id="KW-1003">Cell membrane</keyword>
<dbReference type="GO" id="GO:0050071">
    <property type="term" value="F:phosphatidylglycerol lysyltransferase activity"/>
    <property type="evidence" value="ECO:0007669"/>
    <property type="project" value="UniProtKB-EC"/>
</dbReference>
<dbReference type="AlphaFoldDB" id="A0A8A7KGY3"/>
<keyword evidence="6" id="KW-0443">Lipid metabolism</keyword>
<keyword evidence="6" id="KW-0046">Antibiotic resistance</keyword>
<evidence type="ECO:0000256" key="4">
    <source>
        <dbReference type="ARBA" id="ARBA00022989"/>
    </source>
</evidence>
<dbReference type="GO" id="GO:0046677">
    <property type="term" value="P:response to antibiotic"/>
    <property type="evidence" value="ECO:0007669"/>
    <property type="project" value="UniProtKB-KW"/>
</dbReference>
<reference evidence="7" key="1">
    <citation type="submission" date="2019-12" db="EMBL/GenBank/DDBJ databases">
        <authorList>
            <person name="zhang j."/>
            <person name="sun C.M."/>
        </authorList>
    </citation>
    <scope>NUCLEOTIDE SEQUENCE</scope>
    <source>
        <strain evidence="7">NS-1</strain>
    </source>
</reference>
<keyword evidence="4 6" id="KW-1133">Transmembrane helix</keyword>
<dbReference type="GO" id="GO:0006629">
    <property type="term" value="P:lipid metabolic process"/>
    <property type="evidence" value="ECO:0007669"/>
    <property type="project" value="UniProtKB-KW"/>
</dbReference>
<feature type="transmembrane region" description="Helical" evidence="6">
    <location>
        <begin position="129"/>
        <end position="153"/>
    </location>
</feature>
<dbReference type="KEGG" id="ifn:GM661_09235"/>
<evidence type="ECO:0000313" key="8">
    <source>
        <dbReference type="Proteomes" id="UP000665020"/>
    </source>
</evidence>
<dbReference type="PANTHER" id="PTHR37693">
    <property type="entry name" value="PHOSPHATIDYLGLYCEROL LYSYLTRANSFERASE"/>
    <property type="match status" value="1"/>
</dbReference>
<comment type="similarity">
    <text evidence="6">Belongs to the LPG synthase family.</text>
</comment>
<feature type="transmembrane region" description="Helical" evidence="6">
    <location>
        <begin position="242"/>
        <end position="266"/>
    </location>
</feature>
<keyword evidence="8" id="KW-1185">Reference proteome</keyword>
<keyword evidence="5 6" id="KW-0472">Membrane</keyword>
<dbReference type="Pfam" id="PF03706">
    <property type="entry name" value="LPG_synthase_TM"/>
    <property type="match status" value="1"/>
</dbReference>
<sequence>MGDRSESKVINLSAAFKGLRYALIISLLISTILILYTIEIDHLREAISSISFKMIILLMVLLLTNWLAAGVRLKVMVLTVGGNISLLEGIIIYLGGSFISNVTPSATGGGPYQIYILHKKGLTVGQGTMVIVINFILRISFFSIASSMFLLFFNKYISPGVIPSYIFYIALGVGMLITISILVLSLVPGVINYILDFLFKIQKIRTLVKKSYRIKKLLARAKRELKEFHLSLELLWKNKIRLFLVCLYTILYWSSLFMILPILLIGLGLEPYFLRSFIMQTIFNLVIPYMPTPGASGIAEIGFASLFVSFIPKGLIGLVTLVWRFIIYYLVLILGGFFALRELGWQRGKRND</sequence>
<accession>A0A8A7KGY3</accession>
<feature type="transmembrane region" description="Helical" evidence="6">
    <location>
        <begin position="321"/>
        <end position="340"/>
    </location>
</feature>
<evidence type="ECO:0000256" key="5">
    <source>
        <dbReference type="ARBA" id="ARBA00023136"/>
    </source>
</evidence>
<comment type="function">
    <text evidence="6">Catalyzes the transfer of a lysyl group from L-lysyl-tRNA(Lys) to membrane-bound phosphatidylglycerol (PG), which produces lysylphosphatidylglycerol (LPG), a major component of the bacterial membrane with a positive net charge. LPG synthesis contributes to bacterial virulence as it is involved in the resistance mechanism against cationic antimicrobial peptides (CAMP) produces by the host's immune system (defensins, cathelicidins) and by the competing microorganisms.</text>
</comment>
<dbReference type="Proteomes" id="UP000665020">
    <property type="component" value="Chromosome"/>
</dbReference>
<evidence type="ECO:0000256" key="1">
    <source>
        <dbReference type="ARBA" id="ARBA00004651"/>
    </source>
</evidence>
<feature type="transmembrane region" description="Helical" evidence="6">
    <location>
        <begin position="50"/>
        <end position="69"/>
    </location>
</feature>
<protein>
    <recommendedName>
        <fullName evidence="6">Phosphatidylglycerol lysyltransferase</fullName>
        <ecNumber evidence="6">2.3.2.3</ecNumber>
    </recommendedName>
    <alternativeName>
        <fullName evidence="6">Lysylphosphatidylglycerol synthase</fullName>
    </alternativeName>
</protein>
<comment type="catalytic activity">
    <reaction evidence="6">
        <text>L-lysyl-tRNA(Lys) + a 1,2-diacyl-sn-glycero-3-phospho-(1'-sn-glycerol) = a 1,2-diacyl-sn-glycero-3-phospho-1'-(3'-O-L-lysyl)-sn-glycerol + tRNA(Lys)</text>
        <dbReference type="Rhea" id="RHEA:10668"/>
        <dbReference type="Rhea" id="RHEA-COMP:9696"/>
        <dbReference type="Rhea" id="RHEA-COMP:9697"/>
        <dbReference type="ChEBI" id="CHEBI:64716"/>
        <dbReference type="ChEBI" id="CHEBI:75792"/>
        <dbReference type="ChEBI" id="CHEBI:78442"/>
        <dbReference type="ChEBI" id="CHEBI:78529"/>
        <dbReference type="EC" id="2.3.2.3"/>
    </reaction>
</comment>
<dbReference type="EMBL" id="CP046640">
    <property type="protein sequence ID" value="QTL98147.1"/>
    <property type="molecule type" value="Genomic_DNA"/>
</dbReference>
<keyword evidence="3 6" id="KW-0812">Transmembrane</keyword>
<feature type="transmembrane region" description="Helical" evidence="6">
    <location>
        <begin position="20"/>
        <end position="38"/>
    </location>
</feature>
<dbReference type="PANTHER" id="PTHR37693:SF1">
    <property type="entry name" value="INTEGRAL MEMBRANE PROTEIN"/>
    <property type="match status" value="1"/>
</dbReference>
<evidence type="ECO:0000313" key="7">
    <source>
        <dbReference type="EMBL" id="QTL98147.1"/>
    </source>
</evidence>
<evidence type="ECO:0000256" key="2">
    <source>
        <dbReference type="ARBA" id="ARBA00022475"/>
    </source>
</evidence>
<dbReference type="NCBIfam" id="TIGR00374">
    <property type="entry name" value="flippase-like domain"/>
    <property type="match status" value="1"/>
</dbReference>
<dbReference type="GO" id="GO:0005886">
    <property type="term" value="C:plasma membrane"/>
    <property type="evidence" value="ECO:0007669"/>
    <property type="project" value="UniProtKB-SubCell"/>
</dbReference>
<feature type="transmembrane region" description="Helical" evidence="6">
    <location>
        <begin position="75"/>
        <end position="95"/>
    </location>
</feature>
<comment type="subcellular location">
    <subcellularLocation>
        <location evidence="1 6">Cell membrane</location>
        <topology evidence="1 6">Multi-pass membrane protein</topology>
    </subcellularLocation>
</comment>
<proteinExistence type="inferred from homology"/>
<name>A0A8A7KGY3_9FIRM</name>
<evidence type="ECO:0000256" key="3">
    <source>
        <dbReference type="ARBA" id="ARBA00022692"/>
    </source>
</evidence>